<dbReference type="GO" id="GO:0003700">
    <property type="term" value="F:DNA-binding transcription factor activity"/>
    <property type="evidence" value="ECO:0007669"/>
    <property type="project" value="InterPro"/>
</dbReference>
<dbReference type="Pfam" id="PF04082">
    <property type="entry name" value="Fungal_trans"/>
    <property type="match status" value="1"/>
</dbReference>
<sequence>MEERYEIFSSPGCSQLSFQNSEHATWGLIENNARLPLEDLIGDFVPQSASNVTEQNVSQSAEFDPEIYALFASPPKDDQAVQYAVGTAGDVENPVVSPALQASPSSAGYSDDSYNIIPENYGRESWLSVCSPSGIAWIQNQVASDDFANIASDLTASWSKQLRLSRNEAAQRGAEPQADLAWKYTHAYFERSVDSLFDVIHRPEFEHHLRSHLSNRLCDDDPAWLALRNTVYASGCRLYRSQNHSDSFVSIQQEAWRFFSNALSVHSDLLLRSPSIRAVRALLAMALFAEGLGSPALGSGLVANASLVAQSLGLHRGLPALGQPSTTELLQRRWLFWAVYCCEKNISQRTGRPSVIDDNDIGREVPTEVLPDSMIDPLIFTSIIQTCQISSRLCRKLMSTRHLQDQPSKLMDIVNGLDNELRTWKATLPSQIMPQDELKHFQTNPISTNLALILLHCSYYDLIMATHTIFVYPWSIRQPSLESNPDLAARLRAQITRSSEAVATAARNIIIMARNFDINGACTHAFMLHFPMHAFINLFIYVIRFPTLKSVRGDLALLDVSTGYFGQMEFVTGSELSFTFAREIAGLARRAVSQAHQQR</sequence>
<dbReference type="GO" id="GO:0008270">
    <property type="term" value="F:zinc ion binding"/>
    <property type="evidence" value="ECO:0007669"/>
    <property type="project" value="InterPro"/>
</dbReference>
<evidence type="ECO:0000313" key="4">
    <source>
        <dbReference type="Proteomes" id="UP000054302"/>
    </source>
</evidence>
<dbReference type="HOGENOM" id="CLU_016058_0_1_1"/>
<evidence type="ECO:0000256" key="1">
    <source>
        <dbReference type="ARBA" id="ARBA00023242"/>
    </source>
</evidence>
<dbReference type="InterPro" id="IPR007219">
    <property type="entry name" value="XnlR_reg_dom"/>
</dbReference>
<dbReference type="OrthoDB" id="4160628at2759"/>
<reference evidence="3 4" key="1">
    <citation type="submission" date="2015-01" db="EMBL/GenBank/DDBJ databases">
        <title>The Genome Sequence of Exophiala mesophila CBS40295.</title>
        <authorList>
            <consortium name="The Broad Institute Genomics Platform"/>
            <person name="Cuomo C."/>
            <person name="de Hoog S."/>
            <person name="Gorbushina A."/>
            <person name="Stielow B."/>
            <person name="Teixiera M."/>
            <person name="Abouelleil A."/>
            <person name="Chapman S.B."/>
            <person name="Priest M."/>
            <person name="Young S.K."/>
            <person name="Wortman J."/>
            <person name="Nusbaum C."/>
            <person name="Birren B."/>
        </authorList>
    </citation>
    <scope>NUCLEOTIDE SEQUENCE [LARGE SCALE GENOMIC DNA]</scope>
    <source>
        <strain evidence="3 4">CBS 40295</strain>
    </source>
</reference>
<dbReference type="EMBL" id="KN847524">
    <property type="protein sequence ID" value="KIV90218.1"/>
    <property type="molecule type" value="Genomic_DNA"/>
</dbReference>
<dbReference type="CDD" id="cd12148">
    <property type="entry name" value="fungal_TF_MHR"/>
    <property type="match status" value="1"/>
</dbReference>
<dbReference type="STRING" id="212818.A0A0D1ZTT2"/>
<dbReference type="Proteomes" id="UP000054302">
    <property type="component" value="Unassembled WGS sequence"/>
</dbReference>
<dbReference type="InterPro" id="IPR050987">
    <property type="entry name" value="AtrR-like"/>
</dbReference>
<dbReference type="OMA" id="MATHTIF"/>
<feature type="domain" description="Xylanolytic transcriptional activator regulatory" evidence="2">
    <location>
        <begin position="298"/>
        <end position="372"/>
    </location>
</feature>
<evidence type="ECO:0000259" key="2">
    <source>
        <dbReference type="SMART" id="SM00906"/>
    </source>
</evidence>
<dbReference type="AlphaFoldDB" id="A0A0D1ZTT2"/>
<dbReference type="PANTHER" id="PTHR46910">
    <property type="entry name" value="TRANSCRIPTION FACTOR PDR1"/>
    <property type="match status" value="1"/>
</dbReference>
<dbReference type="VEuPathDB" id="FungiDB:PV10_07547"/>
<dbReference type="PANTHER" id="PTHR46910:SF25">
    <property type="entry name" value="ABC-TRANSPORTER-REGULATING TRANSCRIPTION FACTOR"/>
    <property type="match status" value="1"/>
</dbReference>
<name>A0A0D1ZTT2_EXOME</name>
<organism evidence="3 4">
    <name type="scientific">Exophiala mesophila</name>
    <name type="common">Black yeast-like fungus</name>
    <dbReference type="NCBI Taxonomy" id="212818"/>
    <lineage>
        <taxon>Eukaryota</taxon>
        <taxon>Fungi</taxon>
        <taxon>Dikarya</taxon>
        <taxon>Ascomycota</taxon>
        <taxon>Pezizomycotina</taxon>
        <taxon>Eurotiomycetes</taxon>
        <taxon>Chaetothyriomycetidae</taxon>
        <taxon>Chaetothyriales</taxon>
        <taxon>Herpotrichiellaceae</taxon>
        <taxon>Exophiala</taxon>
    </lineage>
</organism>
<proteinExistence type="predicted"/>
<protein>
    <recommendedName>
        <fullName evidence="2">Xylanolytic transcriptional activator regulatory domain-containing protein</fullName>
    </recommendedName>
</protein>
<keyword evidence="1" id="KW-0539">Nucleus</keyword>
<keyword evidence="4" id="KW-1185">Reference proteome</keyword>
<evidence type="ECO:0000313" key="3">
    <source>
        <dbReference type="EMBL" id="KIV90218.1"/>
    </source>
</evidence>
<dbReference type="GeneID" id="27325392"/>
<dbReference type="GO" id="GO:0006351">
    <property type="term" value="P:DNA-templated transcription"/>
    <property type="evidence" value="ECO:0007669"/>
    <property type="project" value="InterPro"/>
</dbReference>
<dbReference type="SMART" id="SM00906">
    <property type="entry name" value="Fungal_trans"/>
    <property type="match status" value="1"/>
</dbReference>
<accession>A0A0D1ZTT2</accession>
<gene>
    <name evidence="3" type="ORF">PV10_07547</name>
</gene>
<dbReference type="RefSeq" id="XP_016221792.1">
    <property type="nucleotide sequence ID" value="XM_016372460.1"/>
</dbReference>
<dbReference type="GO" id="GO:0003677">
    <property type="term" value="F:DNA binding"/>
    <property type="evidence" value="ECO:0007669"/>
    <property type="project" value="InterPro"/>
</dbReference>